<evidence type="ECO:0000256" key="17">
    <source>
        <dbReference type="RuleBase" id="RU003464"/>
    </source>
</evidence>
<dbReference type="Proteomes" id="UP000317496">
    <property type="component" value="Chromosome"/>
</dbReference>
<evidence type="ECO:0000259" key="18">
    <source>
        <dbReference type="Pfam" id="PF01746"/>
    </source>
</evidence>
<dbReference type="GO" id="GO:0052906">
    <property type="term" value="F:tRNA (guanine(37)-N1)-methyltransferase activity"/>
    <property type="evidence" value="ECO:0007669"/>
    <property type="project" value="UniProtKB-UniRule"/>
</dbReference>
<evidence type="ECO:0000256" key="7">
    <source>
        <dbReference type="ARBA" id="ARBA00022490"/>
    </source>
</evidence>
<evidence type="ECO:0000256" key="5">
    <source>
        <dbReference type="ARBA" id="ARBA00012807"/>
    </source>
</evidence>
<evidence type="ECO:0000256" key="8">
    <source>
        <dbReference type="ARBA" id="ARBA00022603"/>
    </source>
</evidence>
<evidence type="ECO:0000256" key="1">
    <source>
        <dbReference type="ARBA" id="ARBA00002634"/>
    </source>
</evidence>
<dbReference type="InterPro" id="IPR029028">
    <property type="entry name" value="Alpha/beta_knot_MTases"/>
</dbReference>
<comment type="subcellular location">
    <subcellularLocation>
        <location evidence="2 15 17">Cytoplasm</location>
    </subcellularLocation>
</comment>
<evidence type="ECO:0000256" key="9">
    <source>
        <dbReference type="ARBA" id="ARBA00022679"/>
    </source>
</evidence>
<evidence type="ECO:0000256" key="15">
    <source>
        <dbReference type="HAMAP-Rule" id="MF_00605"/>
    </source>
</evidence>
<evidence type="ECO:0000256" key="3">
    <source>
        <dbReference type="ARBA" id="ARBA00007630"/>
    </source>
</evidence>
<dbReference type="HAMAP" id="MF_00605">
    <property type="entry name" value="TrmD"/>
    <property type="match status" value="1"/>
</dbReference>
<evidence type="ECO:0000256" key="2">
    <source>
        <dbReference type="ARBA" id="ARBA00004496"/>
    </source>
</evidence>
<dbReference type="SUPFAM" id="SSF75217">
    <property type="entry name" value="alpha/beta knot"/>
    <property type="match status" value="1"/>
</dbReference>
<evidence type="ECO:0000256" key="11">
    <source>
        <dbReference type="ARBA" id="ARBA00022694"/>
    </source>
</evidence>
<proteinExistence type="inferred from homology"/>
<keyword evidence="7 15" id="KW-0963">Cytoplasm</keyword>
<evidence type="ECO:0000256" key="10">
    <source>
        <dbReference type="ARBA" id="ARBA00022691"/>
    </source>
</evidence>
<dbReference type="Gene3D" id="1.10.1270.20">
    <property type="entry name" value="tRNA(m1g37)methyltransferase, domain 2"/>
    <property type="match status" value="1"/>
</dbReference>
<dbReference type="KEGG" id="fer:FNB15_03920"/>
<evidence type="ECO:0000256" key="14">
    <source>
        <dbReference type="ARBA" id="ARBA00047783"/>
    </source>
</evidence>
<evidence type="ECO:0000256" key="12">
    <source>
        <dbReference type="ARBA" id="ARBA00029736"/>
    </source>
</evidence>
<dbReference type="GO" id="GO:0005829">
    <property type="term" value="C:cytosol"/>
    <property type="evidence" value="ECO:0007669"/>
    <property type="project" value="TreeGrafter"/>
</dbReference>
<organism evidence="19 20">
    <name type="scientific">Ferrovibrio terrae</name>
    <dbReference type="NCBI Taxonomy" id="2594003"/>
    <lineage>
        <taxon>Bacteria</taxon>
        <taxon>Pseudomonadati</taxon>
        <taxon>Pseudomonadota</taxon>
        <taxon>Alphaproteobacteria</taxon>
        <taxon>Rhodospirillales</taxon>
        <taxon>Rhodospirillaceae</taxon>
        <taxon>Ferrovibrio</taxon>
    </lineage>
</organism>
<dbReference type="PANTHER" id="PTHR46417:SF1">
    <property type="entry name" value="TRNA (GUANINE-N(1)-)-METHYLTRANSFERASE"/>
    <property type="match status" value="1"/>
</dbReference>
<dbReference type="GO" id="GO:0002939">
    <property type="term" value="P:tRNA N1-guanine methylation"/>
    <property type="evidence" value="ECO:0007669"/>
    <property type="project" value="TreeGrafter"/>
</dbReference>
<keyword evidence="8 15" id="KW-0489">Methyltransferase</keyword>
<dbReference type="InterPro" id="IPR002649">
    <property type="entry name" value="tRNA_m1G_MeTrfase_TrmD"/>
</dbReference>
<sequence>MNSSQPSGRPNRPEGELSTVPAALPWNARILTLYPAMFPGPLGQSLAGRALAEGRWSLTVVDIRDFARDKHRTVDDTPFGGGPGMVMRPDVLANALDATLADAEGEVGGQPLIYFSPRGRRLDQALVHEVKAAGGATLLCGRFEGVDERLLQARPVVEVSLGDFVLSGGEIAAYALLDAVVRLLPGVMGAEESGTEESFADGLLEYPQYTRPQEWGGLAVPDVLLSGHHEKIAAWRREMAEKITAERRPDLWESYRRRKPAGKN</sequence>
<dbReference type="NCBIfam" id="TIGR00088">
    <property type="entry name" value="trmD"/>
    <property type="match status" value="1"/>
</dbReference>
<dbReference type="PIRSF" id="PIRSF000386">
    <property type="entry name" value="tRNA_mtase"/>
    <property type="match status" value="1"/>
</dbReference>
<keyword evidence="20" id="KW-1185">Reference proteome</keyword>
<evidence type="ECO:0000256" key="16">
    <source>
        <dbReference type="PIRSR" id="PIRSR000386-1"/>
    </source>
</evidence>
<dbReference type="OrthoDB" id="9807416at2"/>
<dbReference type="InterPro" id="IPR029026">
    <property type="entry name" value="tRNA_m1G_MTases_N"/>
</dbReference>
<evidence type="ECO:0000313" key="19">
    <source>
        <dbReference type="EMBL" id="QDO96471.1"/>
    </source>
</evidence>
<dbReference type="CDD" id="cd18080">
    <property type="entry name" value="TrmD-like"/>
    <property type="match status" value="1"/>
</dbReference>
<dbReference type="EC" id="2.1.1.228" evidence="5 15"/>
<accession>A0A516GY66</accession>
<dbReference type="InterPro" id="IPR023148">
    <property type="entry name" value="tRNA_m1G_MeTrfase_C_sf"/>
</dbReference>
<evidence type="ECO:0000313" key="20">
    <source>
        <dbReference type="Proteomes" id="UP000317496"/>
    </source>
</evidence>
<comment type="similarity">
    <text evidence="3 15 17">Belongs to the RNA methyltransferase TrmD family.</text>
</comment>
<dbReference type="InterPro" id="IPR016009">
    <property type="entry name" value="tRNA_MeTrfase_TRMD/TRM10"/>
</dbReference>
<evidence type="ECO:0000256" key="6">
    <source>
        <dbReference type="ARBA" id="ARBA00014679"/>
    </source>
</evidence>
<comment type="catalytic activity">
    <reaction evidence="14 15 17">
        <text>guanosine(37) in tRNA + S-adenosyl-L-methionine = N(1)-methylguanosine(37) in tRNA + S-adenosyl-L-homocysteine + H(+)</text>
        <dbReference type="Rhea" id="RHEA:36899"/>
        <dbReference type="Rhea" id="RHEA-COMP:10145"/>
        <dbReference type="Rhea" id="RHEA-COMP:10147"/>
        <dbReference type="ChEBI" id="CHEBI:15378"/>
        <dbReference type="ChEBI" id="CHEBI:57856"/>
        <dbReference type="ChEBI" id="CHEBI:59789"/>
        <dbReference type="ChEBI" id="CHEBI:73542"/>
        <dbReference type="ChEBI" id="CHEBI:74269"/>
        <dbReference type="EC" id="2.1.1.228"/>
    </reaction>
</comment>
<feature type="domain" description="tRNA methyltransferase TRMD/TRM10-type" evidence="18">
    <location>
        <begin position="29"/>
        <end position="253"/>
    </location>
</feature>
<comment type="subunit">
    <text evidence="4 15 17">Homodimer.</text>
</comment>
<keyword evidence="11 15" id="KW-0819">tRNA processing</keyword>
<dbReference type="Pfam" id="PF01746">
    <property type="entry name" value="tRNA_m1G_MT"/>
    <property type="match status" value="1"/>
</dbReference>
<keyword evidence="10 15" id="KW-0949">S-adenosyl-L-methionine</keyword>
<comment type="function">
    <text evidence="1 15 17">Specifically methylates guanosine-37 in various tRNAs.</text>
</comment>
<dbReference type="EMBL" id="CP041636">
    <property type="protein sequence ID" value="QDO96471.1"/>
    <property type="molecule type" value="Genomic_DNA"/>
</dbReference>
<gene>
    <name evidence="15 19" type="primary">trmD</name>
    <name evidence="19" type="ORF">FNB15_03920</name>
</gene>
<evidence type="ECO:0000256" key="4">
    <source>
        <dbReference type="ARBA" id="ARBA00011738"/>
    </source>
</evidence>
<dbReference type="Gene3D" id="3.40.1280.10">
    <property type="match status" value="1"/>
</dbReference>
<feature type="binding site" evidence="15 16">
    <location>
        <position position="141"/>
    </location>
    <ligand>
        <name>S-adenosyl-L-methionine</name>
        <dbReference type="ChEBI" id="CHEBI:59789"/>
    </ligand>
</feature>
<feature type="binding site" evidence="15 16">
    <location>
        <begin position="161"/>
        <end position="166"/>
    </location>
    <ligand>
        <name>S-adenosyl-L-methionine</name>
        <dbReference type="ChEBI" id="CHEBI:59789"/>
    </ligand>
</feature>
<keyword evidence="9 15" id="KW-0808">Transferase</keyword>
<dbReference type="AlphaFoldDB" id="A0A516GY66"/>
<name>A0A516GY66_9PROT</name>
<dbReference type="PANTHER" id="PTHR46417">
    <property type="entry name" value="TRNA (GUANINE-N(1)-)-METHYLTRANSFERASE"/>
    <property type="match status" value="1"/>
</dbReference>
<dbReference type="NCBIfam" id="NF000648">
    <property type="entry name" value="PRK00026.1"/>
    <property type="match status" value="1"/>
</dbReference>
<evidence type="ECO:0000256" key="13">
    <source>
        <dbReference type="ARBA" id="ARBA00033392"/>
    </source>
</evidence>
<protein>
    <recommendedName>
        <fullName evidence="6 15">tRNA (guanine-N(1)-)-methyltransferase</fullName>
        <ecNumber evidence="5 15">2.1.1.228</ecNumber>
    </recommendedName>
    <alternativeName>
        <fullName evidence="12 15">M1G-methyltransferase</fullName>
    </alternativeName>
    <alternativeName>
        <fullName evidence="13 15">tRNA [GM37] methyltransferase</fullName>
    </alternativeName>
</protein>
<reference evidence="19 20" key="1">
    <citation type="submission" date="2019-07" db="EMBL/GenBank/DDBJ databases">
        <title>Genome sequencing for Ferrovibrio sp. K5.</title>
        <authorList>
            <person name="Park S.-J."/>
        </authorList>
    </citation>
    <scope>NUCLEOTIDE SEQUENCE [LARGE SCALE GENOMIC DNA]</scope>
    <source>
        <strain evidence="19 20">K5</strain>
    </source>
</reference>